<reference evidence="1 2" key="1">
    <citation type="journal article" date="2013" name="BMC Genomics">
        <title>Comparative genomics reveals distinct host-interacting traits of three major human-associated propionibacteria.</title>
        <authorList>
            <person name="Mak T.N."/>
            <person name="Schmid M."/>
            <person name="Brzuszkiewicz E."/>
            <person name="Zeng G."/>
            <person name="Meyer R."/>
            <person name="Sfanos K.S."/>
            <person name="Brinkmann V."/>
            <person name="Meyer T.F."/>
            <person name="Bruggemann H."/>
        </authorList>
    </citation>
    <scope>NUCLEOTIDE SEQUENCE [LARGE SCALE GENOMIC DNA]</scope>
    <source>
        <strain evidence="1 2">TM11</strain>
    </source>
</reference>
<sequence length="949" mass="101808">MTATASHTEQLADFRAELRHLDPDIQVDDSRLARALYSSDASIYRVVPAAVVHPHDEAQVRALCQTASAVGLPITSRGAGTSCAGNAVGPGIIVDLSGMDEITDVDVEHRCVRMQPGVVQEQLQRVLRPLGLRYGPDPSTSSRCTIGGMIGNNACGPRALAYGRTADTIESARLVIAGGEVEHLAAAASSDWASERVSALVERNLGTIRTQFGSFSRQLSGYSMEHLLPENHRDMAKFIAGTEGTLGIVTEACVSLVAERPCSITVALGYASMAEAADAITTLLPFRPVACEGFGRRIVEVVARSGKPVPDLPRGDGWIFVELRADSNAQARRDANALVSASNALDGRVVTDEREAAALWRIRADGAGLAGVSLEKPAWAGWEDAAVPPERLGAYLRDFDRLLAEYDLHGLPYGHFGEGCVHCRIDYPLDEPDGPARYKQFVTAAAELVASHGGSMSGEHGDGRARSALLPTMYSPEALDLFAGIKHIFDPHNIMNPGVLVDPHPVEENIRVHQARTSPLTLSHPDFAAAVHQCTGVGKCIADNSGAGGVMCPSHQASGLEKDSTRGRAKVLQEMVNGTLVHGWNSPEVAEALDLCMACKGCSRDCPTGTDMAKYRSRVLYEKYRHRLRPRSHWTMGQLPRWERMMDAIPGLARTANAVLSVPPITHLARWVAGVDQRRPLPRFRRSVRREMPPAHRTSSAQAVRSGRDVSQAPHGRVVIWVDSFSDRLEGCDLAAMVAVLANAGYAPEVLTDEACCGLTWITTGQLDTARHRLRTALDVLGPLAEAGIPVVGVEPSCTAVWRSDALDLVGDDPRTEVVARNVHTLAEMLQAARWTPPSLAGHVVVAQPHCHHASVLGFGPDAELLRAAGAELRVVGGCCGYAGNFGVEKGHYEFSVAVAKHDLLPAIEEAGPEAIILADGFSCRRQTSELAGRRALTLAELLASHLPQ</sequence>
<evidence type="ECO:0000313" key="2">
    <source>
        <dbReference type="Proteomes" id="UP000053711"/>
    </source>
</evidence>
<keyword evidence="2" id="KW-1185">Reference proteome</keyword>
<dbReference type="EMBL" id="AOST01000041">
    <property type="protein sequence ID" value="ERF66741.1"/>
    <property type="molecule type" value="Genomic_DNA"/>
</dbReference>
<gene>
    <name evidence="1" type="ORF">H640_04468</name>
</gene>
<protein>
    <submittedName>
        <fullName evidence="1">FAD linked oxidase, C-terminal domain-containing protein</fullName>
    </submittedName>
</protein>
<name>A0ACB4UP04_9ACTN</name>
<accession>A0ACB4UP04</accession>
<comment type="caution">
    <text evidence="1">The sequence shown here is derived from an EMBL/GenBank/DDBJ whole genome shotgun (WGS) entry which is preliminary data.</text>
</comment>
<organism evidence="1 2">
    <name type="scientific">Cutibacterium granulosum TM11</name>
    <dbReference type="NCBI Taxonomy" id="1292373"/>
    <lineage>
        <taxon>Bacteria</taxon>
        <taxon>Bacillati</taxon>
        <taxon>Actinomycetota</taxon>
        <taxon>Actinomycetes</taxon>
        <taxon>Propionibacteriales</taxon>
        <taxon>Propionibacteriaceae</taxon>
        <taxon>Cutibacterium</taxon>
    </lineage>
</organism>
<proteinExistence type="predicted"/>
<dbReference type="Proteomes" id="UP000053711">
    <property type="component" value="Unassembled WGS sequence"/>
</dbReference>
<evidence type="ECO:0000313" key="1">
    <source>
        <dbReference type="EMBL" id="ERF66741.1"/>
    </source>
</evidence>